<evidence type="ECO:0000313" key="7">
    <source>
        <dbReference type="Proteomes" id="UP001207930"/>
    </source>
</evidence>
<dbReference type="Pfam" id="PF01520">
    <property type="entry name" value="Amidase_3"/>
    <property type="match status" value="1"/>
</dbReference>
<dbReference type="SUPFAM" id="SSF53187">
    <property type="entry name" value="Zn-dependent exopeptidases"/>
    <property type="match status" value="1"/>
</dbReference>
<keyword evidence="7" id="KW-1185">Reference proteome</keyword>
<keyword evidence="4" id="KW-1133">Transmembrane helix</keyword>
<dbReference type="CDD" id="cd02696">
    <property type="entry name" value="MurNAc-LAA"/>
    <property type="match status" value="1"/>
</dbReference>
<accession>A0ABT3FKM4</accession>
<evidence type="ECO:0000256" key="3">
    <source>
        <dbReference type="ARBA" id="ARBA00022801"/>
    </source>
</evidence>
<reference evidence="6 7" key="1">
    <citation type="submission" date="2022-10" db="EMBL/GenBank/DDBJ databases">
        <title>Luteolibacter flavescens strain MCCC 1K03193, whole genome shotgun sequencing project.</title>
        <authorList>
            <person name="Zhao G."/>
            <person name="Shen L."/>
        </authorList>
    </citation>
    <scope>NUCLEOTIDE SEQUENCE [LARGE SCALE GENOMIC DNA]</scope>
    <source>
        <strain evidence="6 7">MCCC 1K03193</strain>
    </source>
</reference>
<dbReference type="Gene3D" id="3.40.630.40">
    <property type="entry name" value="Zn-dependent exopeptidases"/>
    <property type="match status" value="1"/>
</dbReference>
<dbReference type="PANTHER" id="PTHR30404:SF0">
    <property type="entry name" value="N-ACETYLMURAMOYL-L-ALANINE AMIDASE AMIC"/>
    <property type="match status" value="1"/>
</dbReference>
<organism evidence="6 7">
    <name type="scientific">Luteolibacter flavescens</name>
    <dbReference type="NCBI Taxonomy" id="1859460"/>
    <lineage>
        <taxon>Bacteria</taxon>
        <taxon>Pseudomonadati</taxon>
        <taxon>Verrucomicrobiota</taxon>
        <taxon>Verrucomicrobiia</taxon>
        <taxon>Verrucomicrobiales</taxon>
        <taxon>Verrucomicrobiaceae</taxon>
        <taxon>Luteolibacter</taxon>
    </lineage>
</organism>
<dbReference type="InterPro" id="IPR050695">
    <property type="entry name" value="N-acetylmuramoyl_amidase_3"/>
</dbReference>
<dbReference type="PANTHER" id="PTHR30404">
    <property type="entry name" value="N-ACETYLMURAMOYL-L-ALANINE AMIDASE"/>
    <property type="match status" value="1"/>
</dbReference>
<evidence type="ECO:0000259" key="5">
    <source>
        <dbReference type="SMART" id="SM00646"/>
    </source>
</evidence>
<comment type="caution">
    <text evidence="6">The sequence shown here is derived from an EMBL/GenBank/DDBJ whole genome shotgun (WGS) entry which is preliminary data.</text>
</comment>
<keyword evidence="4" id="KW-0472">Membrane</keyword>
<dbReference type="EMBL" id="JAPDDS010000002">
    <property type="protein sequence ID" value="MCW1884002.1"/>
    <property type="molecule type" value="Genomic_DNA"/>
</dbReference>
<dbReference type="RefSeq" id="WP_264499961.1">
    <property type="nucleotide sequence ID" value="NZ_JAPDDS010000002.1"/>
</dbReference>
<evidence type="ECO:0000313" key="6">
    <source>
        <dbReference type="EMBL" id="MCW1884002.1"/>
    </source>
</evidence>
<name>A0ABT3FKM4_9BACT</name>
<evidence type="ECO:0000256" key="4">
    <source>
        <dbReference type="SAM" id="Phobius"/>
    </source>
</evidence>
<dbReference type="Proteomes" id="UP001207930">
    <property type="component" value="Unassembled WGS sequence"/>
</dbReference>
<feature type="domain" description="MurNAc-LAA" evidence="5">
    <location>
        <begin position="65"/>
        <end position="182"/>
    </location>
</feature>
<evidence type="ECO:0000256" key="1">
    <source>
        <dbReference type="ARBA" id="ARBA00001561"/>
    </source>
</evidence>
<dbReference type="EC" id="3.5.1.28" evidence="2"/>
<proteinExistence type="predicted"/>
<keyword evidence="4" id="KW-0812">Transmembrane</keyword>
<keyword evidence="3" id="KW-0378">Hydrolase</keyword>
<dbReference type="SMART" id="SM00646">
    <property type="entry name" value="Ami_3"/>
    <property type="match status" value="1"/>
</dbReference>
<evidence type="ECO:0000256" key="2">
    <source>
        <dbReference type="ARBA" id="ARBA00011901"/>
    </source>
</evidence>
<feature type="transmembrane region" description="Helical" evidence="4">
    <location>
        <begin position="30"/>
        <end position="51"/>
    </location>
</feature>
<sequence length="226" mass="23816">MKTASIMIDAGHGGKDPGAVGPGGLREKDVALKVAQLLGAMLALAGVTVFFTRSDDRFLELAQRADLANKAEVDLFLSIHCNSASTPARGFEVFTTPGQTAADPFATELFKAYALKFPTLPKRMDASDGDPDKEASFAVLRLSKMPAALFELDFISAPGGEGFLGDDKMQVEMAMALADGVLAHLRMVPSAAPVAPAAPTTSIPLPTVKSELRRLVTELSTLAERA</sequence>
<dbReference type="InterPro" id="IPR002508">
    <property type="entry name" value="MurNAc-LAA_cat"/>
</dbReference>
<gene>
    <name evidence="6" type="ORF">OKA04_04630</name>
</gene>
<protein>
    <recommendedName>
        <fullName evidence="2">N-acetylmuramoyl-L-alanine amidase</fullName>
        <ecNumber evidence="2">3.5.1.28</ecNumber>
    </recommendedName>
</protein>
<comment type="catalytic activity">
    <reaction evidence="1">
        <text>Hydrolyzes the link between N-acetylmuramoyl residues and L-amino acid residues in certain cell-wall glycopeptides.</text>
        <dbReference type="EC" id="3.5.1.28"/>
    </reaction>
</comment>